<evidence type="ECO:0000313" key="1">
    <source>
        <dbReference type="EMBL" id="SHJ68669.1"/>
    </source>
</evidence>
<accession>A0A1M6LBX6</accession>
<evidence type="ECO:0000313" key="2">
    <source>
        <dbReference type="Proteomes" id="UP000184529"/>
    </source>
</evidence>
<dbReference type="STRING" id="1121432.SAMN02745219_03108"/>
<gene>
    <name evidence="1" type="ORF">SAMN02745219_03108</name>
</gene>
<dbReference type="EMBL" id="FQZM01000049">
    <property type="protein sequence ID" value="SHJ68669.1"/>
    <property type="molecule type" value="Genomic_DNA"/>
</dbReference>
<sequence>MKMEDKSFDVNEWVLDVDLESLMDYTECKDSGLNIHNIYLSDVALAVHVSCRNGVSGSSNTREHLGRLLRFLSGCAGEVGFVLPVLCVIDAPDGKRAIEKTVFDQWAADQDWHRGDFSIIVISDDQTPEDIIRRTLGGVATAWPPVELEPHDLDAIINSFESERRSQQVSDNYASLLAAMAVALREGSGAPISKWLDERINDVRRLMAGRDTNEP</sequence>
<protein>
    <submittedName>
        <fullName evidence="1">Uncharacterized protein</fullName>
    </submittedName>
</protein>
<proteinExistence type="predicted"/>
<name>A0A1M6LBX6_9FIRM</name>
<reference evidence="2" key="1">
    <citation type="submission" date="2016-11" db="EMBL/GenBank/DDBJ databases">
        <authorList>
            <person name="Varghese N."/>
            <person name="Submissions S."/>
        </authorList>
    </citation>
    <scope>NUCLEOTIDE SEQUENCE [LARGE SCALE GENOMIC DNA]</scope>
    <source>
        <strain evidence="2">DSM 16057</strain>
    </source>
</reference>
<keyword evidence="2" id="KW-1185">Reference proteome</keyword>
<organism evidence="1 2">
    <name type="scientific">Desulfofundulus thermosubterraneus DSM 16057</name>
    <dbReference type="NCBI Taxonomy" id="1121432"/>
    <lineage>
        <taxon>Bacteria</taxon>
        <taxon>Bacillati</taxon>
        <taxon>Bacillota</taxon>
        <taxon>Clostridia</taxon>
        <taxon>Eubacteriales</taxon>
        <taxon>Peptococcaceae</taxon>
        <taxon>Desulfofundulus</taxon>
    </lineage>
</organism>
<dbReference type="Proteomes" id="UP000184529">
    <property type="component" value="Unassembled WGS sequence"/>
</dbReference>
<dbReference type="AlphaFoldDB" id="A0A1M6LBX6"/>